<dbReference type="GeneID" id="34554235"/>
<protein>
    <submittedName>
        <fullName evidence="1">Uncharacterized protein</fullName>
    </submittedName>
</protein>
<organism evidence="1 2">
    <name type="scientific">Colletotrichum orchidophilum</name>
    <dbReference type="NCBI Taxonomy" id="1209926"/>
    <lineage>
        <taxon>Eukaryota</taxon>
        <taxon>Fungi</taxon>
        <taxon>Dikarya</taxon>
        <taxon>Ascomycota</taxon>
        <taxon>Pezizomycotina</taxon>
        <taxon>Sordariomycetes</taxon>
        <taxon>Hypocreomycetidae</taxon>
        <taxon>Glomerellales</taxon>
        <taxon>Glomerellaceae</taxon>
        <taxon>Colletotrichum</taxon>
    </lineage>
</organism>
<dbReference type="Proteomes" id="UP000176998">
    <property type="component" value="Unassembled WGS sequence"/>
</dbReference>
<dbReference type="RefSeq" id="XP_022480886.1">
    <property type="nucleotide sequence ID" value="XM_022612725.1"/>
</dbReference>
<gene>
    <name evidence="1" type="ORF">CORC01_01069</name>
</gene>
<evidence type="ECO:0000313" key="2">
    <source>
        <dbReference type="Proteomes" id="UP000176998"/>
    </source>
</evidence>
<proteinExistence type="predicted"/>
<dbReference type="AlphaFoldDB" id="A0A1G4BQR4"/>
<evidence type="ECO:0000313" key="1">
    <source>
        <dbReference type="EMBL" id="OHF03750.1"/>
    </source>
</evidence>
<sequence length="117" mass="12693">MTPLAMGMRKPAEQNRILLPSGAVAHNALCGTIFYPLLLPRDSRCGGGPPSKNRSSPRCAWSCQMTVQVTWSIRPSQCICRQKQAANLMSFSRCVLGKVSTAHEACAPGAQPVTYSW</sequence>
<name>A0A1G4BQR4_9PEZI</name>
<keyword evidence="2" id="KW-1185">Reference proteome</keyword>
<accession>A0A1G4BQR4</accession>
<reference evidence="1 2" key="1">
    <citation type="submission" date="2016-09" db="EMBL/GenBank/DDBJ databases">
        <authorList>
            <person name="Capua I."/>
            <person name="De Benedictis P."/>
            <person name="Joannis T."/>
            <person name="Lombin L.H."/>
            <person name="Cattoli G."/>
        </authorList>
    </citation>
    <scope>NUCLEOTIDE SEQUENCE [LARGE SCALE GENOMIC DNA]</scope>
    <source>
        <strain evidence="1 2">IMI 309357</strain>
    </source>
</reference>
<comment type="caution">
    <text evidence="1">The sequence shown here is derived from an EMBL/GenBank/DDBJ whole genome shotgun (WGS) entry which is preliminary data.</text>
</comment>
<dbReference type="EMBL" id="MJBS01000005">
    <property type="protein sequence ID" value="OHF03750.1"/>
    <property type="molecule type" value="Genomic_DNA"/>
</dbReference>